<evidence type="ECO:0000256" key="1">
    <source>
        <dbReference type="SAM" id="SignalP"/>
    </source>
</evidence>
<feature type="chain" id="PRO_5047212573" evidence="1">
    <location>
        <begin position="27"/>
        <end position="420"/>
    </location>
</feature>
<keyword evidence="1" id="KW-0732">Signal</keyword>
<gene>
    <name evidence="2" type="ORF">J7I43_08225</name>
</gene>
<name>A0ABS3YBY1_9BACT</name>
<dbReference type="RefSeq" id="WP_209145158.1">
    <property type="nucleotide sequence ID" value="NZ_JAGHKP010000002.1"/>
</dbReference>
<proteinExistence type="predicted"/>
<dbReference type="EMBL" id="JAGHKP010000002">
    <property type="protein sequence ID" value="MBO9152193.1"/>
    <property type="molecule type" value="Genomic_DNA"/>
</dbReference>
<accession>A0ABS3YBY1</accession>
<organism evidence="2 3">
    <name type="scientific">Chitinophaga chungangae</name>
    <dbReference type="NCBI Taxonomy" id="2821488"/>
    <lineage>
        <taxon>Bacteria</taxon>
        <taxon>Pseudomonadati</taxon>
        <taxon>Bacteroidota</taxon>
        <taxon>Chitinophagia</taxon>
        <taxon>Chitinophagales</taxon>
        <taxon>Chitinophagaceae</taxon>
        <taxon>Chitinophaga</taxon>
    </lineage>
</organism>
<dbReference type="Pfam" id="PF17170">
    <property type="entry name" value="DUF5128"/>
    <property type="match status" value="1"/>
</dbReference>
<comment type="caution">
    <text evidence="2">The sequence shown here is derived from an EMBL/GenBank/DDBJ whole genome shotgun (WGS) entry which is preliminary data.</text>
</comment>
<protein>
    <submittedName>
        <fullName evidence="2">6-bladed beta-propeller</fullName>
    </submittedName>
</protein>
<feature type="signal peptide" evidence="1">
    <location>
        <begin position="1"/>
        <end position="26"/>
    </location>
</feature>
<evidence type="ECO:0000313" key="2">
    <source>
        <dbReference type="EMBL" id="MBO9152193.1"/>
    </source>
</evidence>
<keyword evidence="3" id="KW-1185">Reference proteome</keyword>
<sequence>MNSRIIRRLFSQVVGLAFLIVTPAYAQNIVQIDTSSFTAIRIDPSNAMGGNVSDIFSGLEYIPLETTPKSTLGKVNQLGILNGHFVVLDYDKNAIFIFEDNGKFRARINGKKGIGIQRFYINRWTNQIVFSNDNFQSMNYCDLDGKVVRTDRNMDLSGIPIIYLNTSFTSKDQLIGYDQYRDLDTLSIYYKPYSRSLLRFGHPIHSIGMPYTAAESKIDVLSTAVSPLKPTADDTVFLFTKPYDYLVYSITPSSIALAYKFIFPQSFSLPDDFLVNRIYEQKRIAFVQKNKSLIFSLNNFYKLGHNLLFRASAYTSSMEDNLIYNLASGSLIAYKRILPDEMSFFLPICDKVTSNFENIGIAYSDGTYIYTSLSSLSLFNGKEEAKDKKVAYPETLKRYFNKSTSTSNPVILRLKLKEEL</sequence>
<evidence type="ECO:0000313" key="3">
    <source>
        <dbReference type="Proteomes" id="UP000679126"/>
    </source>
</evidence>
<reference evidence="3" key="1">
    <citation type="submission" date="2021-03" db="EMBL/GenBank/DDBJ databases">
        <title>Assistant Professor.</title>
        <authorList>
            <person name="Huq M.A."/>
        </authorList>
    </citation>
    <scope>NUCLEOTIDE SEQUENCE [LARGE SCALE GENOMIC DNA]</scope>
    <source>
        <strain evidence="3">MAH-28</strain>
    </source>
</reference>
<dbReference type="Proteomes" id="UP000679126">
    <property type="component" value="Unassembled WGS sequence"/>
</dbReference>